<keyword evidence="1" id="KW-0472">Membrane</keyword>
<keyword evidence="1" id="KW-1133">Transmembrane helix</keyword>
<evidence type="ECO:0000313" key="2">
    <source>
        <dbReference type="EMBL" id="VDL87182.1"/>
    </source>
</evidence>
<name>A0A0N4YYQ8_NIPBR</name>
<reference evidence="2 3" key="2">
    <citation type="submission" date="2018-11" db="EMBL/GenBank/DDBJ databases">
        <authorList>
            <consortium name="Pathogen Informatics"/>
        </authorList>
    </citation>
    <scope>NUCLEOTIDE SEQUENCE [LARGE SCALE GENOMIC DNA]</scope>
</reference>
<keyword evidence="1" id="KW-0812">Transmembrane</keyword>
<organism evidence="4">
    <name type="scientific">Nippostrongylus brasiliensis</name>
    <name type="common">Rat hookworm</name>
    <dbReference type="NCBI Taxonomy" id="27835"/>
    <lineage>
        <taxon>Eukaryota</taxon>
        <taxon>Metazoa</taxon>
        <taxon>Ecdysozoa</taxon>
        <taxon>Nematoda</taxon>
        <taxon>Chromadorea</taxon>
        <taxon>Rhabditida</taxon>
        <taxon>Rhabditina</taxon>
        <taxon>Rhabditomorpha</taxon>
        <taxon>Strongyloidea</taxon>
        <taxon>Heligmosomidae</taxon>
        <taxon>Nippostrongylus</taxon>
    </lineage>
</organism>
<evidence type="ECO:0000256" key="1">
    <source>
        <dbReference type="SAM" id="Phobius"/>
    </source>
</evidence>
<proteinExistence type="predicted"/>
<protein>
    <submittedName>
        <fullName evidence="4">Transmembrane protein</fullName>
    </submittedName>
</protein>
<gene>
    <name evidence="2" type="ORF">NBR_LOCUS22381</name>
</gene>
<keyword evidence="3" id="KW-1185">Reference proteome</keyword>
<evidence type="ECO:0000313" key="3">
    <source>
        <dbReference type="Proteomes" id="UP000271162"/>
    </source>
</evidence>
<dbReference type="WBParaSite" id="NBR_0002238001-mRNA-1">
    <property type="protein sequence ID" value="NBR_0002238001-mRNA-1"/>
    <property type="gene ID" value="NBR_0002238001"/>
</dbReference>
<reference evidence="4" key="1">
    <citation type="submission" date="2017-02" db="UniProtKB">
        <authorList>
            <consortium name="WormBaseParasite"/>
        </authorList>
    </citation>
    <scope>IDENTIFICATION</scope>
</reference>
<sequence>MVRILLRSRKGIATTGYPGCTYLCRWSMAPKTDGWWLLIMTGLTAAVLCFSCDVVLVICVRLLSAVISSSRTADDRRYVQHEAAVESRMLAETFAFAFASGNAYRTPPAGRI</sequence>
<accession>A0A0N4YYQ8</accession>
<dbReference type="AlphaFoldDB" id="A0A0N4YYQ8"/>
<dbReference type="Proteomes" id="UP000271162">
    <property type="component" value="Unassembled WGS sequence"/>
</dbReference>
<feature type="transmembrane region" description="Helical" evidence="1">
    <location>
        <begin position="35"/>
        <end position="63"/>
    </location>
</feature>
<dbReference type="EMBL" id="UYSL01027928">
    <property type="protein sequence ID" value="VDL87182.1"/>
    <property type="molecule type" value="Genomic_DNA"/>
</dbReference>
<evidence type="ECO:0000313" key="4">
    <source>
        <dbReference type="WBParaSite" id="NBR_0002238001-mRNA-1"/>
    </source>
</evidence>